<dbReference type="Proteomes" id="UP001521931">
    <property type="component" value="Unassembled WGS sequence"/>
</dbReference>
<evidence type="ECO:0000256" key="3">
    <source>
        <dbReference type="ARBA" id="ARBA00013194"/>
    </source>
</evidence>
<dbReference type="PROSITE" id="PS50059">
    <property type="entry name" value="FKBP_PPIASE"/>
    <property type="match status" value="1"/>
</dbReference>
<sequence length="573" mass="60883">MKSAVENLSPTRVKLTVEVPFEELKPSIDAAYKTIGQQVQVPGFRRGKVPARIIDQRIGKGAVLQEAVNEALPQFYGQAIDETGLKPLSQPEVDVTEIPLEDGQQLAFAAEMDVRPAIEMPDFTGITVDVDDVEVTDEDVNANLAQLQERFGSLVGVDRAARTGDFVSIDLSASIDGEEIDSVSGVSYEIGSGNMLEGMDDQLVGVKADETKTFTAPLAGGDRAGQDAEISITVLSVKERELPELDDEFAQLASEFDTMDELRADVTAQTERAKKFEQGAQARDKVLAQLLETIEIPLPESLVEAEVESHFAEGSEEGHDTAEHRDEVAKNVREAMKGQFLLDAIAEEREVQVGQQELIEYLVMQAQQYGMDPNQFAQIMDSNGQVPSMVSEVARRKALATVLEDITIKDASGNVVNLSDLDVEVEDGDEGSDDSGSSDDTEGSDDAPATKASAKKAPAKKAAAKKAAAKDADAADATDAAAEGSEEEAKPAKKAPAKKSPAKKAAAKDADATDAAPEGSEEEAKPAKKASAKKPAAKADETDDAYEGKPAKKAPAKKAPAKKAAKDEDAADA</sequence>
<name>A0ABS9PYB9_9MICO</name>
<feature type="region of interest" description="Disordered" evidence="14">
    <location>
        <begin position="425"/>
        <end position="573"/>
    </location>
</feature>
<dbReference type="EMBL" id="JAKRCV010000003">
    <property type="protein sequence ID" value="MCG7320602.1"/>
    <property type="molecule type" value="Genomic_DNA"/>
</dbReference>
<dbReference type="Pfam" id="PF00254">
    <property type="entry name" value="FKBP_C"/>
    <property type="match status" value="1"/>
</dbReference>
<evidence type="ECO:0000256" key="11">
    <source>
        <dbReference type="HAMAP-Rule" id="MF_00303"/>
    </source>
</evidence>
<dbReference type="SUPFAM" id="SSF109998">
    <property type="entry name" value="Triger factor/SurA peptide-binding domain-like"/>
    <property type="match status" value="1"/>
</dbReference>
<dbReference type="Gene3D" id="3.30.70.1050">
    <property type="entry name" value="Trigger factor ribosome-binding domain"/>
    <property type="match status" value="1"/>
</dbReference>
<evidence type="ECO:0000256" key="6">
    <source>
        <dbReference type="ARBA" id="ARBA00023110"/>
    </source>
</evidence>
<feature type="domain" description="PPIase FKBP-type" evidence="15">
    <location>
        <begin position="164"/>
        <end position="217"/>
    </location>
</feature>
<dbReference type="GO" id="GO:0003755">
    <property type="term" value="F:peptidyl-prolyl cis-trans isomerase activity"/>
    <property type="evidence" value="ECO:0007669"/>
    <property type="project" value="UniProtKB-EC"/>
</dbReference>
<keyword evidence="6 11" id="KW-0697">Rotamase</keyword>
<evidence type="ECO:0000256" key="9">
    <source>
        <dbReference type="ARBA" id="ARBA00023306"/>
    </source>
</evidence>
<protein>
    <recommendedName>
        <fullName evidence="4 11">Trigger factor</fullName>
        <shortName evidence="11">TF</shortName>
        <ecNumber evidence="3 11">5.2.1.8</ecNumber>
    </recommendedName>
    <alternativeName>
        <fullName evidence="10 11">PPIase</fullName>
    </alternativeName>
</protein>
<keyword evidence="9 11" id="KW-0131">Cell cycle</keyword>
<evidence type="ECO:0000256" key="13">
    <source>
        <dbReference type="RuleBase" id="RU003914"/>
    </source>
</evidence>
<evidence type="ECO:0000256" key="8">
    <source>
        <dbReference type="ARBA" id="ARBA00023235"/>
    </source>
</evidence>
<evidence type="ECO:0000313" key="17">
    <source>
        <dbReference type="Proteomes" id="UP001521931"/>
    </source>
</evidence>
<evidence type="ECO:0000256" key="1">
    <source>
        <dbReference type="ARBA" id="ARBA00000971"/>
    </source>
</evidence>
<organism evidence="16 17">
    <name type="scientific">Arsenicicoccus bolidensis</name>
    <dbReference type="NCBI Taxonomy" id="229480"/>
    <lineage>
        <taxon>Bacteria</taxon>
        <taxon>Bacillati</taxon>
        <taxon>Actinomycetota</taxon>
        <taxon>Actinomycetes</taxon>
        <taxon>Micrococcales</taxon>
        <taxon>Intrasporangiaceae</taxon>
        <taxon>Arsenicicoccus</taxon>
    </lineage>
</organism>
<dbReference type="InterPro" id="IPR008881">
    <property type="entry name" value="Trigger_fac_ribosome-bd_bac"/>
</dbReference>
<dbReference type="HAMAP" id="MF_00303">
    <property type="entry name" value="Trigger_factor_Tig"/>
    <property type="match status" value="1"/>
</dbReference>
<reference evidence="16 17" key="1">
    <citation type="submission" date="2022-02" db="EMBL/GenBank/DDBJ databases">
        <title>Uncovering new skin microbiome diversity through culturing and metagenomics.</title>
        <authorList>
            <person name="Conlan S."/>
            <person name="Deming C."/>
            <person name="Nisc Comparative Sequencing Program N."/>
            <person name="Segre J.A."/>
        </authorList>
    </citation>
    <scope>NUCLEOTIDE SEQUENCE [LARGE SCALE GENOMIC DNA]</scope>
    <source>
        <strain evidence="16 17">ACRQZ</strain>
    </source>
</reference>
<dbReference type="Pfam" id="PF05697">
    <property type="entry name" value="Trigger_N"/>
    <property type="match status" value="1"/>
</dbReference>
<dbReference type="InterPro" id="IPR037041">
    <property type="entry name" value="Trigger_fac_C_sf"/>
</dbReference>
<dbReference type="InterPro" id="IPR046357">
    <property type="entry name" value="PPIase_dom_sf"/>
</dbReference>
<dbReference type="InterPro" id="IPR001179">
    <property type="entry name" value="PPIase_FKBP_dom"/>
</dbReference>
<dbReference type="NCBIfam" id="TIGR00115">
    <property type="entry name" value="tig"/>
    <property type="match status" value="1"/>
</dbReference>
<comment type="similarity">
    <text evidence="2 11 13">Belongs to the FKBP-type PPIase family. Tig subfamily.</text>
</comment>
<keyword evidence="8 11" id="KW-0413">Isomerase</keyword>
<dbReference type="PANTHER" id="PTHR30560:SF3">
    <property type="entry name" value="TRIGGER FACTOR-LIKE PROTEIN TIG, CHLOROPLASTIC"/>
    <property type="match status" value="1"/>
</dbReference>
<keyword evidence="11" id="KW-0963">Cytoplasm</keyword>
<feature type="compositionally biased region" description="Basic residues" evidence="14">
    <location>
        <begin position="551"/>
        <end position="563"/>
    </location>
</feature>
<keyword evidence="7 11" id="KW-0143">Chaperone</keyword>
<dbReference type="EC" id="5.2.1.8" evidence="3 11"/>
<comment type="domain">
    <text evidence="11">Consists of 3 domains; the N-terminus binds the ribosome, the middle domain has PPIase activity, while the C-terminus has intrinsic chaperone activity on its own.</text>
</comment>
<proteinExistence type="inferred from homology"/>
<evidence type="ECO:0000256" key="7">
    <source>
        <dbReference type="ARBA" id="ARBA00023186"/>
    </source>
</evidence>
<gene>
    <name evidence="11 16" type="primary">tig</name>
    <name evidence="16" type="ORF">MHL29_01670</name>
</gene>
<comment type="catalytic activity">
    <reaction evidence="1 11 12">
        <text>[protein]-peptidylproline (omega=180) = [protein]-peptidylproline (omega=0)</text>
        <dbReference type="Rhea" id="RHEA:16237"/>
        <dbReference type="Rhea" id="RHEA-COMP:10747"/>
        <dbReference type="Rhea" id="RHEA-COMP:10748"/>
        <dbReference type="ChEBI" id="CHEBI:83833"/>
        <dbReference type="ChEBI" id="CHEBI:83834"/>
        <dbReference type="EC" id="5.2.1.8"/>
    </reaction>
</comment>
<feature type="compositionally biased region" description="Basic residues" evidence="14">
    <location>
        <begin position="453"/>
        <end position="464"/>
    </location>
</feature>
<dbReference type="SUPFAM" id="SSF54534">
    <property type="entry name" value="FKBP-like"/>
    <property type="match status" value="1"/>
</dbReference>
<evidence type="ECO:0000256" key="14">
    <source>
        <dbReference type="SAM" id="MobiDB-lite"/>
    </source>
</evidence>
<dbReference type="SUPFAM" id="SSF102735">
    <property type="entry name" value="Trigger factor ribosome-binding domain"/>
    <property type="match status" value="1"/>
</dbReference>
<evidence type="ECO:0000256" key="5">
    <source>
        <dbReference type="ARBA" id="ARBA00022618"/>
    </source>
</evidence>
<feature type="compositionally biased region" description="Basic and acidic residues" evidence="14">
    <location>
        <begin position="564"/>
        <end position="573"/>
    </location>
</feature>
<keyword evidence="17" id="KW-1185">Reference proteome</keyword>
<comment type="subcellular location">
    <subcellularLocation>
        <location evidence="11">Cytoplasm</location>
    </subcellularLocation>
    <text evidence="11">About half TF is bound to the ribosome near the polypeptide exit tunnel while the other half is free in the cytoplasm.</text>
</comment>
<evidence type="ECO:0000313" key="16">
    <source>
        <dbReference type="EMBL" id="MCG7320602.1"/>
    </source>
</evidence>
<keyword evidence="5 11" id="KW-0132">Cell division</keyword>
<comment type="function">
    <text evidence="11">Involved in protein export. Acts as a chaperone by maintaining the newly synthesized protein in an open conformation. Functions as a peptidyl-prolyl cis-trans isomerase.</text>
</comment>
<comment type="caution">
    <text evidence="16">The sequence shown here is derived from an EMBL/GenBank/DDBJ whole genome shotgun (WGS) entry which is preliminary data.</text>
</comment>
<dbReference type="InterPro" id="IPR036611">
    <property type="entry name" value="Trigger_fac_ribosome-bd_sf"/>
</dbReference>
<feature type="compositionally biased region" description="Basic residues" evidence="14">
    <location>
        <begin position="527"/>
        <end position="536"/>
    </location>
</feature>
<feature type="compositionally biased region" description="Acidic residues" evidence="14">
    <location>
        <begin position="425"/>
        <end position="445"/>
    </location>
</feature>
<dbReference type="PANTHER" id="PTHR30560">
    <property type="entry name" value="TRIGGER FACTOR CHAPERONE AND PEPTIDYL-PROLYL CIS/TRANS ISOMERASE"/>
    <property type="match status" value="1"/>
</dbReference>
<dbReference type="Gene3D" id="1.10.3120.10">
    <property type="entry name" value="Trigger factor, C-terminal domain"/>
    <property type="match status" value="1"/>
</dbReference>
<evidence type="ECO:0000259" key="15">
    <source>
        <dbReference type="PROSITE" id="PS50059"/>
    </source>
</evidence>
<evidence type="ECO:0000256" key="2">
    <source>
        <dbReference type="ARBA" id="ARBA00005464"/>
    </source>
</evidence>
<evidence type="ECO:0000256" key="12">
    <source>
        <dbReference type="PROSITE-ProRule" id="PRU00277"/>
    </source>
</evidence>
<dbReference type="InterPro" id="IPR005215">
    <property type="entry name" value="Trig_fac"/>
</dbReference>
<feature type="compositionally biased region" description="Basic residues" evidence="14">
    <location>
        <begin position="492"/>
        <end position="502"/>
    </location>
</feature>
<evidence type="ECO:0000256" key="10">
    <source>
        <dbReference type="ARBA" id="ARBA00029986"/>
    </source>
</evidence>
<dbReference type="InterPro" id="IPR008880">
    <property type="entry name" value="Trigger_fac_C"/>
</dbReference>
<accession>A0ABS9PYB9</accession>
<dbReference type="InterPro" id="IPR027304">
    <property type="entry name" value="Trigger_fact/SurA_dom_sf"/>
</dbReference>
<evidence type="ECO:0000256" key="4">
    <source>
        <dbReference type="ARBA" id="ARBA00016902"/>
    </source>
</evidence>
<dbReference type="Gene3D" id="3.10.50.40">
    <property type="match status" value="1"/>
</dbReference>
<dbReference type="Pfam" id="PF05698">
    <property type="entry name" value="Trigger_C"/>
    <property type="match status" value="1"/>
</dbReference>